<dbReference type="EMBL" id="CP002838">
    <property type="protein sequence ID" value="AEM39448.1"/>
    <property type="molecule type" value="Genomic_DNA"/>
</dbReference>
<dbReference type="KEGG" id="pfm:Pyrfu_1591"/>
<dbReference type="HOGENOM" id="CLU_1375567_0_0_2"/>
<sequence length="198" mass="22281">MASGGNAPRRNAITILVDVLRCIEKLQNSSPYRAAKRSEVAQCSNLNTATFNKYITVLESAGLVTLKRTPRYVFIRLTHHGYLVLRMLERLVAILHLASHKPHVLRLGVKITRKLHEDLPPSLPPKLSPLLLEECDYVVIVLGSKAVCLRASSDNSIEVRCCRINHRVECETLHTVTLNEIDNVEDLLKLIRSKCLSQ</sequence>
<dbReference type="STRING" id="694429.Pyrfu_1591"/>
<gene>
    <name evidence="1" type="ordered locus">Pyrfu_1591</name>
</gene>
<evidence type="ECO:0000313" key="1">
    <source>
        <dbReference type="EMBL" id="AEM39448.1"/>
    </source>
</evidence>
<dbReference type="SUPFAM" id="SSF46785">
    <property type="entry name" value="Winged helix' DNA-binding domain"/>
    <property type="match status" value="1"/>
</dbReference>
<dbReference type="InParanoid" id="G0EC78"/>
<name>G0EC78_PYRF1</name>
<dbReference type="InterPro" id="IPR036390">
    <property type="entry name" value="WH_DNA-bd_sf"/>
</dbReference>
<dbReference type="Gene3D" id="1.10.10.10">
    <property type="entry name" value="Winged helix-like DNA-binding domain superfamily/Winged helix DNA-binding domain"/>
    <property type="match status" value="1"/>
</dbReference>
<dbReference type="AlphaFoldDB" id="G0EC78"/>
<dbReference type="InterPro" id="IPR036388">
    <property type="entry name" value="WH-like_DNA-bd_sf"/>
</dbReference>
<keyword evidence="2" id="KW-1185">Reference proteome</keyword>
<evidence type="ECO:0000313" key="2">
    <source>
        <dbReference type="Proteomes" id="UP000001037"/>
    </source>
</evidence>
<accession>G0EC78</accession>
<dbReference type="eggNOG" id="arCOG01055">
    <property type="taxonomic scope" value="Archaea"/>
</dbReference>
<reference evidence="1 2" key="1">
    <citation type="journal article" date="2011" name="Stand. Genomic Sci.">
        <title>Complete genome sequence of the hyperthermophilic chemolithoautotroph Pyrolobus fumarii type strain (1A).</title>
        <authorList>
            <person name="Anderson I."/>
            <person name="Goker M."/>
            <person name="Nolan M."/>
            <person name="Lucas S."/>
            <person name="Hammon N."/>
            <person name="Deshpande S."/>
            <person name="Cheng J.F."/>
            <person name="Tapia R."/>
            <person name="Han C."/>
            <person name="Goodwin L."/>
            <person name="Pitluck S."/>
            <person name="Huntemann M."/>
            <person name="Liolios K."/>
            <person name="Ivanova N."/>
            <person name="Pagani I."/>
            <person name="Mavromatis K."/>
            <person name="Ovchinikova G."/>
            <person name="Pati A."/>
            <person name="Chen A."/>
            <person name="Palaniappan K."/>
            <person name="Land M."/>
            <person name="Hauser L."/>
            <person name="Brambilla E.M."/>
            <person name="Huber H."/>
            <person name="Yasawong M."/>
            <person name="Rohde M."/>
            <person name="Spring S."/>
            <person name="Abt B."/>
            <person name="Sikorski J."/>
            <person name="Wirth R."/>
            <person name="Detter J.C."/>
            <person name="Woyke T."/>
            <person name="Bristow J."/>
            <person name="Eisen J.A."/>
            <person name="Markowitz V."/>
            <person name="Hugenholtz P."/>
            <person name="Kyrpides N.C."/>
            <person name="Klenk H.P."/>
            <person name="Lapidus A."/>
        </authorList>
    </citation>
    <scope>NUCLEOTIDE SEQUENCE [LARGE SCALE GENOMIC DNA]</scope>
    <source>
        <strain evidence="2">DSM 11204 / 1A</strain>
    </source>
</reference>
<evidence type="ECO:0008006" key="3">
    <source>
        <dbReference type="Google" id="ProtNLM"/>
    </source>
</evidence>
<dbReference type="Proteomes" id="UP000001037">
    <property type="component" value="Chromosome"/>
</dbReference>
<protein>
    <recommendedName>
        <fullName evidence="3">ArnR1-like winged helix-turn-helix domain-containing protein</fullName>
    </recommendedName>
</protein>
<organism evidence="1 2">
    <name type="scientific">Pyrolobus fumarii (strain DSM 11204 / 1A)</name>
    <dbReference type="NCBI Taxonomy" id="694429"/>
    <lineage>
        <taxon>Archaea</taxon>
        <taxon>Thermoproteota</taxon>
        <taxon>Thermoprotei</taxon>
        <taxon>Desulfurococcales</taxon>
        <taxon>Pyrodictiaceae</taxon>
        <taxon>Pyrolobus</taxon>
    </lineage>
</organism>
<proteinExistence type="predicted"/>